<organism evidence="2 3">
    <name type="scientific">Leuconostoc pseudomesenteroides</name>
    <dbReference type="NCBI Taxonomy" id="33968"/>
    <lineage>
        <taxon>Bacteria</taxon>
        <taxon>Bacillati</taxon>
        <taxon>Bacillota</taxon>
        <taxon>Bacilli</taxon>
        <taxon>Lactobacillales</taxon>
        <taxon>Lactobacillaceae</taxon>
        <taxon>Leuconostoc</taxon>
    </lineage>
</organism>
<evidence type="ECO:0000259" key="1">
    <source>
        <dbReference type="Pfam" id="PF00156"/>
    </source>
</evidence>
<dbReference type="NCBIfam" id="NF005592">
    <property type="entry name" value="PRK07322.1"/>
    <property type="match status" value="1"/>
</dbReference>
<dbReference type="PANTHER" id="PTHR43218">
    <property type="entry name" value="PHOSPHORIBOSYLTRANSFERASE-RELATED"/>
    <property type="match status" value="1"/>
</dbReference>
<dbReference type="Proteomes" id="UP000192288">
    <property type="component" value="Unassembled WGS sequence"/>
</dbReference>
<proteinExistence type="predicted"/>
<accession>A0A1X0VE51</accession>
<dbReference type="PANTHER" id="PTHR43218:SF1">
    <property type="entry name" value="PHOSPHORIBOSYLTRANSFERASE"/>
    <property type="match status" value="1"/>
</dbReference>
<evidence type="ECO:0000313" key="2">
    <source>
        <dbReference type="EMBL" id="ORI97924.1"/>
    </source>
</evidence>
<name>A0A1X0VE51_LEUPS</name>
<evidence type="ECO:0000313" key="3">
    <source>
        <dbReference type="Proteomes" id="UP000192288"/>
    </source>
</evidence>
<dbReference type="SUPFAM" id="SSF53271">
    <property type="entry name" value="PRTase-like"/>
    <property type="match status" value="1"/>
</dbReference>
<sequence length="193" mass="20811">MMSENYQITISKLTRDLPIVPIKSDLAIASFVLLGDAELAHVAAVELSKAIDFEFDYIVTPETKGIPLAQEMTRQTGKSNYIVIRKNVKSYMTSPLVVKSSAITTATPQTLVLDGKDAKIIHNKKVLVVDDVISTGGSLTAVEKILSQAGAHIVGKFAILAEGQASQRDDITFLSALPLFKLGADGQYHIIKA</sequence>
<dbReference type="Gene3D" id="3.40.50.2020">
    <property type="match status" value="1"/>
</dbReference>
<reference evidence="2 3" key="1">
    <citation type="journal article" date="2017" name="Front. Microbiol.">
        <title>Genomic Characterization of Dairy Associated Leuconostoc Species and Diversity of Leuconostocs in Undefined Mixed Mesophilic Starter Cultures.</title>
        <authorList>
            <person name="Frantzen C.A."/>
            <person name="Kot W."/>
            <person name="Pedersen T.B."/>
            <person name="Ardo Y.M."/>
            <person name="Broadbent J.R."/>
            <person name="Neve H."/>
            <person name="Hansen L.H."/>
            <person name="Dal Bello F."/>
            <person name="Ostlie H.M."/>
            <person name="Kleppen H.P."/>
            <person name="Vogensen F.K."/>
            <person name="Holo H."/>
        </authorList>
    </citation>
    <scope>NUCLEOTIDE SEQUENCE [LARGE SCALE GENOMIC DNA]</scope>
    <source>
        <strain evidence="2 3">LMGCF08</strain>
    </source>
</reference>
<comment type="caution">
    <text evidence="2">The sequence shown here is derived from an EMBL/GenBank/DDBJ whole genome shotgun (WGS) entry which is preliminary data.</text>
</comment>
<dbReference type="CDD" id="cd06223">
    <property type="entry name" value="PRTases_typeI"/>
    <property type="match status" value="1"/>
</dbReference>
<dbReference type="AlphaFoldDB" id="A0A1X0VE51"/>
<dbReference type="STRING" id="33968.BMS77_08730"/>
<dbReference type="Pfam" id="PF00156">
    <property type="entry name" value="Pribosyltran"/>
    <property type="match status" value="1"/>
</dbReference>
<dbReference type="GO" id="GO:0016757">
    <property type="term" value="F:glycosyltransferase activity"/>
    <property type="evidence" value="ECO:0007669"/>
    <property type="project" value="UniProtKB-KW"/>
</dbReference>
<dbReference type="eggNOG" id="COG0503">
    <property type="taxonomic scope" value="Bacteria"/>
</dbReference>
<keyword evidence="2" id="KW-0808">Transferase</keyword>
<gene>
    <name evidence="2" type="ORF">BMR96_04885</name>
</gene>
<keyword evidence="2" id="KW-0328">Glycosyltransferase</keyword>
<dbReference type="EMBL" id="MPLS01000012">
    <property type="protein sequence ID" value="ORI97924.1"/>
    <property type="molecule type" value="Genomic_DNA"/>
</dbReference>
<dbReference type="InterPro" id="IPR029057">
    <property type="entry name" value="PRTase-like"/>
</dbReference>
<feature type="domain" description="Phosphoribosyltransferase" evidence="1">
    <location>
        <begin position="44"/>
        <end position="170"/>
    </location>
</feature>
<dbReference type="InterPro" id="IPR000836">
    <property type="entry name" value="PRTase_dom"/>
</dbReference>
<protein>
    <submittedName>
        <fullName evidence="2">Adenine phosphoribosyltransferase</fullName>
    </submittedName>
</protein>